<dbReference type="Pfam" id="PF00359">
    <property type="entry name" value="PTS_EIIA_2"/>
    <property type="match status" value="1"/>
</dbReference>
<dbReference type="AlphaFoldDB" id="K2NZ90"/>
<evidence type="ECO:0000313" key="3">
    <source>
        <dbReference type="Proteomes" id="UP000007374"/>
    </source>
</evidence>
<dbReference type="Gene3D" id="3.40.930.10">
    <property type="entry name" value="Mannitol-specific EII, Chain A"/>
    <property type="match status" value="1"/>
</dbReference>
<dbReference type="STRING" id="721133.SAMN05216176_105247"/>
<dbReference type="PANTHER" id="PTHR47738:SF1">
    <property type="entry name" value="NITROGEN REGULATORY PROTEIN"/>
    <property type="match status" value="1"/>
</dbReference>
<dbReference type="EMBL" id="AMSI01000004">
    <property type="protein sequence ID" value="EKF43214.1"/>
    <property type="molecule type" value="Genomic_DNA"/>
</dbReference>
<dbReference type="InterPro" id="IPR051541">
    <property type="entry name" value="PTS_SugarTrans_NitroReg"/>
</dbReference>
<dbReference type="InterPro" id="IPR016152">
    <property type="entry name" value="PTrfase/Anion_transptr"/>
</dbReference>
<dbReference type="PANTHER" id="PTHR47738">
    <property type="entry name" value="PTS SYSTEM FRUCTOSE-LIKE EIIA COMPONENT-RELATED"/>
    <property type="match status" value="1"/>
</dbReference>
<dbReference type="GO" id="GO:0030295">
    <property type="term" value="F:protein kinase activator activity"/>
    <property type="evidence" value="ECO:0007669"/>
    <property type="project" value="TreeGrafter"/>
</dbReference>
<accession>K2NZ90</accession>
<reference evidence="2 3" key="1">
    <citation type="journal article" date="2012" name="J. Bacteriol.">
        <title>Genome Sequence of Nitratireductor indicus Type Strain C115.</title>
        <authorList>
            <person name="Lai Q."/>
            <person name="Li G."/>
            <person name="Yu Z."/>
            <person name="Shao Z."/>
        </authorList>
    </citation>
    <scope>NUCLEOTIDE SEQUENCE [LARGE SCALE GENOMIC DNA]</scope>
    <source>
        <strain evidence="2 3">C115</strain>
    </source>
</reference>
<dbReference type="PATRIC" id="fig|1231190.3.peg.1626"/>
<protein>
    <submittedName>
        <fullName evidence="2">Putative PTS IIA-like nitrogen-regulatory protein</fullName>
    </submittedName>
</protein>
<dbReference type="SUPFAM" id="SSF55804">
    <property type="entry name" value="Phoshotransferase/anion transport protein"/>
    <property type="match status" value="1"/>
</dbReference>
<dbReference type="Proteomes" id="UP000007374">
    <property type="component" value="Unassembled WGS sequence"/>
</dbReference>
<dbReference type="PROSITE" id="PS00372">
    <property type="entry name" value="PTS_EIIA_TYPE_2_HIS"/>
    <property type="match status" value="1"/>
</dbReference>
<evidence type="ECO:0000259" key="1">
    <source>
        <dbReference type="PROSITE" id="PS51094"/>
    </source>
</evidence>
<dbReference type="PROSITE" id="PS51094">
    <property type="entry name" value="PTS_EIIA_TYPE_2"/>
    <property type="match status" value="1"/>
</dbReference>
<sequence>MQISEVMQPNGVLIDVSVPSKFKLLKFVAETAADRLGLVEGDVLNAVQSREDLGSTGIGAGIAIPHASVEGINLPFVLLVRLTMPIDFDAIDEEPVDIVCLILTPSGEQSHYLKLLSSIARQLRSVDAATTIRRAADREIIYQALITCEP</sequence>
<evidence type="ECO:0000313" key="2">
    <source>
        <dbReference type="EMBL" id="EKF43214.1"/>
    </source>
</evidence>
<keyword evidence="3" id="KW-1185">Reference proteome</keyword>
<gene>
    <name evidence="2" type="ORF">NA8A_07754</name>
</gene>
<comment type="caution">
    <text evidence="2">The sequence shown here is derived from an EMBL/GenBank/DDBJ whole genome shotgun (WGS) entry which is preliminary data.</text>
</comment>
<dbReference type="eggNOG" id="COG1762">
    <property type="taxonomic scope" value="Bacteria"/>
</dbReference>
<proteinExistence type="predicted"/>
<dbReference type="RefSeq" id="WP_009756368.1">
    <property type="nucleotide sequence ID" value="NZ_AMSI01000004.1"/>
</dbReference>
<name>K2NZ90_9HYPH</name>
<dbReference type="InterPro" id="IPR002178">
    <property type="entry name" value="PTS_EIIA_type-2_dom"/>
</dbReference>
<organism evidence="2 3">
    <name type="scientific">Nitratireductor indicus C115</name>
    <dbReference type="NCBI Taxonomy" id="1231190"/>
    <lineage>
        <taxon>Bacteria</taxon>
        <taxon>Pseudomonadati</taxon>
        <taxon>Pseudomonadota</taxon>
        <taxon>Alphaproteobacteria</taxon>
        <taxon>Hyphomicrobiales</taxon>
        <taxon>Phyllobacteriaceae</taxon>
        <taxon>Nitratireductor</taxon>
    </lineage>
</organism>
<feature type="domain" description="PTS EIIA type-2" evidence="1">
    <location>
        <begin position="5"/>
        <end position="148"/>
    </location>
</feature>
<dbReference type="CDD" id="cd00211">
    <property type="entry name" value="PTS_IIA_fru"/>
    <property type="match status" value="1"/>
</dbReference>